<dbReference type="AlphaFoldDB" id="A0A2A2JBK5"/>
<dbReference type="Proteomes" id="UP000218231">
    <property type="component" value="Unassembled WGS sequence"/>
</dbReference>
<reference evidence="1 2" key="1">
    <citation type="journal article" date="2017" name="Curr. Biol.">
        <title>Genome architecture and evolution of a unichromosomal asexual nematode.</title>
        <authorList>
            <person name="Fradin H."/>
            <person name="Zegar C."/>
            <person name="Gutwein M."/>
            <person name="Lucas J."/>
            <person name="Kovtun M."/>
            <person name="Corcoran D."/>
            <person name="Baugh L.R."/>
            <person name="Kiontke K."/>
            <person name="Gunsalus K."/>
            <person name="Fitch D.H."/>
            <person name="Piano F."/>
        </authorList>
    </citation>
    <scope>NUCLEOTIDE SEQUENCE [LARGE SCALE GENOMIC DNA]</scope>
    <source>
        <strain evidence="1">PF1309</strain>
    </source>
</reference>
<proteinExistence type="predicted"/>
<dbReference type="InterPro" id="IPR028150">
    <property type="entry name" value="Lustrin_cystein"/>
</dbReference>
<accession>A0A2A2JBK5</accession>
<evidence type="ECO:0000313" key="2">
    <source>
        <dbReference type="Proteomes" id="UP000218231"/>
    </source>
</evidence>
<dbReference type="EMBL" id="LIAE01010546">
    <property type="protein sequence ID" value="PAV59011.1"/>
    <property type="molecule type" value="Genomic_DNA"/>
</dbReference>
<dbReference type="SMART" id="SM00289">
    <property type="entry name" value="WR1"/>
    <property type="match status" value="1"/>
</dbReference>
<dbReference type="STRING" id="2018661.A0A2A2JBK5"/>
<protein>
    <recommendedName>
        <fullName evidence="3">EB domain-containing protein</fullName>
    </recommendedName>
</protein>
<gene>
    <name evidence="1" type="ORF">WR25_12853</name>
</gene>
<dbReference type="InterPro" id="IPR006150">
    <property type="entry name" value="Cys_repeat_1"/>
</dbReference>
<keyword evidence="2" id="KW-1185">Reference proteome</keyword>
<sequence length="119" mass="12813">MNVLGTSDGSQQPMEQCARGIPLIYPSTKTPVLCQPGIRGCPAGYSCQQAIGNAVFICCSSRLSDNPGRIGGAAPCDDFMVLVTRIIDGNIERRCERSCPYPQIPIGGVCYEMKKNAKR</sequence>
<name>A0A2A2JBK5_9BILA</name>
<comment type="caution">
    <text evidence="1">The sequence shown here is derived from an EMBL/GenBank/DDBJ whole genome shotgun (WGS) entry which is preliminary data.</text>
</comment>
<dbReference type="Pfam" id="PF14625">
    <property type="entry name" value="Lustrin_cystein"/>
    <property type="match status" value="1"/>
</dbReference>
<dbReference type="OrthoDB" id="5868777at2759"/>
<organism evidence="1 2">
    <name type="scientific">Diploscapter pachys</name>
    <dbReference type="NCBI Taxonomy" id="2018661"/>
    <lineage>
        <taxon>Eukaryota</taxon>
        <taxon>Metazoa</taxon>
        <taxon>Ecdysozoa</taxon>
        <taxon>Nematoda</taxon>
        <taxon>Chromadorea</taxon>
        <taxon>Rhabditida</taxon>
        <taxon>Rhabditina</taxon>
        <taxon>Rhabditomorpha</taxon>
        <taxon>Rhabditoidea</taxon>
        <taxon>Rhabditidae</taxon>
        <taxon>Diploscapter</taxon>
    </lineage>
</organism>
<evidence type="ECO:0000313" key="1">
    <source>
        <dbReference type="EMBL" id="PAV59011.1"/>
    </source>
</evidence>
<evidence type="ECO:0008006" key="3">
    <source>
        <dbReference type="Google" id="ProtNLM"/>
    </source>
</evidence>